<protein>
    <submittedName>
        <fullName evidence="1">Uncharacterized protein</fullName>
    </submittedName>
</protein>
<sequence>MAANVPLSALRTRVRYWADAEQQATSGRYSSDEVKYRINLACKRLFNMLVQARGHGYYSKDTAWSPLTSGQALYQLPADFFELECLTVTDGSDRIDLETWQEGERAFLHGSGQGASAISELYYRLKGGAFELVPAPASTGWSYLLRYVPTSPDMDAETDAFDGINGWEEWAVLTVAIGMKDKDEADVTVLASERDRIEAQIAAMAAERDALRPDHILDVAGDWASSSTFC</sequence>
<evidence type="ECO:0000313" key="1">
    <source>
        <dbReference type="EMBL" id="QJH95993.1"/>
    </source>
</evidence>
<dbReference type="Pfam" id="PF24175">
    <property type="entry name" value="SU10_adaptor"/>
    <property type="match status" value="1"/>
</dbReference>
<name>A0A6M3XFV7_9ZZZZ</name>
<dbReference type="AlphaFoldDB" id="A0A6M3XFV7"/>
<accession>A0A6M3XFV7</accession>
<dbReference type="InterPro" id="IPR056209">
    <property type="entry name" value="SU10_adaptor"/>
</dbReference>
<proteinExistence type="predicted"/>
<dbReference type="EMBL" id="MT144636">
    <property type="protein sequence ID" value="QJH95993.1"/>
    <property type="molecule type" value="Genomic_DNA"/>
</dbReference>
<reference evidence="1" key="1">
    <citation type="submission" date="2020-03" db="EMBL/GenBank/DDBJ databases">
        <title>The deep terrestrial virosphere.</title>
        <authorList>
            <person name="Holmfeldt K."/>
            <person name="Nilsson E."/>
            <person name="Simone D."/>
            <person name="Lopez-Fernandez M."/>
            <person name="Wu X."/>
            <person name="de Brujin I."/>
            <person name="Lundin D."/>
            <person name="Andersson A."/>
            <person name="Bertilsson S."/>
            <person name="Dopson M."/>
        </authorList>
    </citation>
    <scope>NUCLEOTIDE SEQUENCE</scope>
    <source>
        <strain evidence="1">TM448B00567</strain>
    </source>
</reference>
<gene>
    <name evidence="1" type="ORF">TM448B00567_0014</name>
</gene>
<organism evidence="1">
    <name type="scientific">viral metagenome</name>
    <dbReference type="NCBI Taxonomy" id="1070528"/>
    <lineage>
        <taxon>unclassified sequences</taxon>
        <taxon>metagenomes</taxon>
        <taxon>organismal metagenomes</taxon>
    </lineage>
</organism>